<dbReference type="OrthoDB" id="470139at2"/>
<proteinExistence type="predicted"/>
<dbReference type="Proteomes" id="UP000199087">
    <property type="component" value="Unassembled WGS sequence"/>
</dbReference>
<evidence type="ECO:0000259" key="1">
    <source>
        <dbReference type="Pfam" id="PF06527"/>
    </source>
</evidence>
<dbReference type="RefSeq" id="WP_090640067.1">
    <property type="nucleotide sequence ID" value="NZ_CVRB01000007.1"/>
</dbReference>
<evidence type="ECO:0000259" key="2">
    <source>
        <dbReference type="Pfam" id="PF15978"/>
    </source>
</evidence>
<organism evidence="3 4">
    <name type="scientific">Neobacillus massiliamazoniensis</name>
    <dbReference type="NCBI Taxonomy" id="1499688"/>
    <lineage>
        <taxon>Bacteria</taxon>
        <taxon>Bacillati</taxon>
        <taxon>Bacillota</taxon>
        <taxon>Bacilli</taxon>
        <taxon>Bacillales</taxon>
        <taxon>Bacillaceae</taxon>
        <taxon>Neobacillus</taxon>
    </lineage>
</organism>
<evidence type="ECO:0000313" key="3">
    <source>
        <dbReference type="EMBL" id="CRK85221.1"/>
    </source>
</evidence>
<accession>A0A0U1P514</accession>
<name>A0A0U1P514_9BACI</name>
<reference evidence="4" key="1">
    <citation type="submission" date="2015-05" db="EMBL/GenBank/DDBJ databases">
        <authorList>
            <person name="Urmite Genomes"/>
        </authorList>
    </citation>
    <scope>NUCLEOTIDE SEQUENCE [LARGE SCALE GENOMIC DNA]</scope>
    <source>
        <strain evidence="4">LF1</strain>
    </source>
</reference>
<dbReference type="AlphaFoldDB" id="A0A0U1P514"/>
<feature type="domain" description="TniQ" evidence="1">
    <location>
        <begin position="4"/>
        <end position="158"/>
    </location>
</feature>
<dbReference type="STRING" id="1499688.BN000_05293"/>
<dbReference type="InterPro" id="IPR009492">
    <property type="entry name" value="TniQ"/>
</dbReference>
<dbReference type="EMBL" id="CVRB01000007">
    <property type="protein sequence ID" value="CRK85221.1"/>
    <property type="molecule type" value="Genomic_DNA"/>
</dbReference>
<feature type="domain" description="Transposon Tn7 transposition protein TnsD C-terminal" evidence="2">
    <location>
        <begin position="200"/>
        <end position="560"/>
    </location>
</feature>
<dbReference type="Pfam" id="PF06527">
    <property type="entry name" value="TniQ"/>
    <property type="match status" value="1"/>
</dbReference>
<dbReference type="InterPro" id="IPR032750">
    <property type="entry name" value="TnsD_C"/>
</dbReference>
<evidence type="ECO:0000313" key="4">
    <source>
        <dbReference type="Proteomes" id="UP000199087"/>
    </source>
</evidence>
<keyword evidence="4" id="KW-1185">Reference proteome</keyword>
<dbReference type="Pfam" id="PF15978">
    <property type="entry name" value="TnsD"/>
    <property type="match status" value="1"/>
</dbReference>
<protein>
    <submittedName>
        <fullName evidence="3">Tn7-like transposition protein D</fullName>
    </submittedName>
</protein>
<gene>
    <name evidence="3" type="ORF">BN000_05293</name>
</gene>
<sequence length="622" mass="73857">MLVPYFPPMRPDETLYSLICRYFIHTGSFTWANTYTELFGYKDVKNISIDFPTKINEIIKRIPPSWGITEEYLIRNCTLFPLYRPFLETSLAQDVFKMMRNSNEGLILTKLGLRWDRDSNIYYCTVCSIDDIKKYGETYIRRIHQVPGVLVCPKHGTILSKIYRNPSRQELPFITKEDMNSSTTQSFFIEEREQNFLWDLSKDLSWLLSNYEKIDCSSICERYFFILKQKGYILHLGKMKCKKLLEDLINFYSCDLLNILGLSHIYKKYHWLFELISFEELKLKYYPIRHVLLMRFLAGSVENFFNIEISKSNIQAPFRDGPWYCLNPAATHYKQKVVKEIDIKYLNSNIYVGIFICDCGYIYTKRGPFKDEKDELSRGRVLQFGHVWENELLRLINQGKTLKVISEELCITIDALKRVMVEHNINCGWKLPQNYVSQKRTFSLEKKRDKFRKEIEQTLKSRPDISRTDLIAKNYQAYHWLKQHDNVWINSIVVNVRIIKKNSHYKYDVNLDNEVMGKVQDLLDNWDSDGKRPTRITKRRISELMNLTTRFMLSLPNTTSLLNSSIETKANYLKRLADWIIKGMQEQQISEKDIYQQIPIKYPKKWFIEYVQSKLGLKSKSD</sequence>